<evidence type="ECO:0000313" key="3">
    <source>
        <dbReference type="EMBL" id="ORY64295.1"/>
    </source>
</evidence>
<dbReference type="GO" id="GO:0016747">
    <property type="term" value="F:acyltransferase activity, transferring groups other than amino-acyl groups"/>
    <property type="evidence" value="ECO:0007669"/>
    <property type="project" value="InterPro"/>
</dbReference>
<evidence type="ECO:0000259" key="2">
    <source>
        <dbReference type="Pfam" id="PF00561"/>
    </source>
</evidence>
<dbReference type="Pfam" id="PF00561">
    <property type="entry name" value="Abhydrolase_1"/>
    <property type="match status" value="1"/>
</dbReference>
<dbReference type="SUPFAM" id="SSF53474">
    <property type="entry name" value="alpha/beta-Hydrolases"/>
    <property type="match status" value="1"/>
</dbReference>
<protein>
    <submittedName>
        <fullName evidence="3">Homoserine O-acetyltransferase</fullName>
    </submittedName>
</protein>
<gene>
    <name evidence="3" type="ORF">BCR38DRAFT_474793</name>
</gene>
<feature type="domain" description="AB hydrolase-1" evidence="2">
    <location>
        <begin position="48"/>
        <end position="163"/>
    </location>
</feature>
<reference evidence="3 4" key="1">
    <citation type="submission" date="2016-07" db="EMBL/GenBank/DDBJ databases">
        <title>Pervasive Adenine N6-methylation of Active Genes in Fungi.</title>
        <authorList>
            <consortium name="DOE Joint Genome Institute"/>
            <person name="Mondo S.J."/>
            <person name="Dannebaum R.O."/>
            <person name="Kuo R.C."/>
            <person name="Labutti K."/>
            <person name="Haridas S."/>
            <person name="Kuo A."/>
            <person name="Salamov A."/>
            <person name="Ahrendt S.R."/>
            <person name="Lipzen A."/>
            <person name="Sullivan W."/>
            <person name="Andreopoulos W.B."/>
            <person name="Clum A."/>
            <person name="Lindquist E."/>
            <person name="Daum C."/>
            <person name="Ramamoorthy G.K."/>
            <person name="Gryganskyi A."/>
            <person name="Culley D."/>
            <person name="Magnuson J.K."/>
            <person name="James T.Y."/>
            <person name="O'Malley M.A."/>
            <person name="Stajich J.E."/>
            <person name="Spatafora J.W."/>
            <person name="Visel A."/>
            <person name="Grigoriev I.V."/>
        </authorList>
    </citation>
    <scope>NUCLEOTIDE SEQUENCE [LARGE SCALE GENOMIC DNA]</scope>
    <source>
        <strain evidence="3 4">CBS 129021</strain>
    </source>
</reference>
<dbReference type="RefSeq" id="XP_040715709.1">
    <property type="nucleotide sequence ID" value="XM_040862983.1"/>
</dbReference>
<dbReference type="InParanoid" id="A0A1Y2E093"/>
<proteinExistence type="inferred from homology"/>
<dbReference type="Proteomes" id="UP000193689">
    <property type="component" value="Unassembled WGS sequence"/>
</dbReference>
<dbReference type="InterPro" id="IPR029058">
    <property type="entry name" value="AB_hydrolase_fold"/>
</dbReference>
<evidence type="ECO:0000256" key="1">
    <source>
        <dbReference type="ARBA" id="ARBA00006886"/>
    </source>
</evidence>
<dbReference type="GeneID" id="63779195"/>
<dbReference type="OrthoDB" id="9972683at2759"/>
<sequence length="376" mass="41603">MAYAAYYKNLGLDYYSIPNFAFACGTTLQDVRIAYRIINHSAARGTVLIPTCYGGLINTTLNFTTAPNDCLKAYRVIVTAMLGNGESASPSNTPGFPESGELRYQDVVNAQYRLLTKHLGVQQLEAIIGFSMGGQQAYHWAVMFPDFARRIVPICSSARTSPHNYAFLEGPMAALTSSADYLVYRATKIKVVMGEIKLADLRQVQPASGKKAFARAYAAWLTSSHWFRERWWGTRDGGQGFESIEAWMQDRETAYLDWDADDMLALASMWQMGDVSTVIPGQEVLSQRGGKQGDDGGYHEALTSIKARVLVMPCQTDQYFPPEDGETECKHLARGTFAPIPSVWGHVAGGGMDLEAVAWMNKNVGRFMDEELYSGK</sequence>
<dbReference type="AlphaFoldDB" id="A0A1Y2E093"/>
<accession>A0A1Y2E093</accession>
<comment type="caution">
    <text evidence="3">The sequence shown here is derived from an EMBL/GenBank/DDBJ whole genome shotgun (WGS) entry which is preliminary data.</text>
</comment>
<comment type="similarity">
    <text evidence="1">Belongs to the AB hydrolase superfamily. MetX family.</text>
</comment>
<dbReference type="STRING" id="1141098.A0A1Y2E093"/>
<dbReference type="EMBL" id="MCFJ01000007">
    <property type="protein sequence ID" value="ORY64295.1"/>
    <property type="molecule type" value="Genomic_DNA"/>
</dbReference>
<keyword evidence="4" id="KW-1185">Reference proteome</keyword>
<name>A0A1Y2E093_9PEZI</name>
<organism evidence="3 4">
    <name type="scientific">Pseudomassariella vexata</name>
    <dbReference type="NCBI Taxonomy" id="1141098"/>
    <lineage>
        <taxon>Eukaryota</taxon>
        <taxon>Fungi</taxon>
        <taxon>Dikarya</taxon>
        <taxon>Ascomycota</taxon>
        <taxon>Pezizomycotina</taxon>
        <taxon>Sordariomycetes</taxon>
        <taxon>Xylariomycetidae</taxon>
        <taxon>Amphisphaeriales</taxon>
        <taxon>Pseudomassariaceae</taxon>
        <taxon>Pseudomassariella</taxon>
    </lineage>
</organism>
<dbReference type="Gene3D" id="3.40.50.1820">
    <property type="entry name" value="alpha/beta hydrolase"/>
    <property type="match status" value="1"/>
</dbReference>
<dbReference type="PANTHER" id="PTHR32268">
    <property type="entry name" value="HOMOSERINE O-ACETYLTRANSFERASE"/>
    <property type="match status" value="1"/>
</dbReference>
<dbReference type="InterPro" id="IPR008220">
    <property type="entry name" value="HAT_MetX-like"/>
</dbReference>
<dbReference type="InterPro" id="IPR000073">
    <property type="entry name" value="AB_hydrolase_1"/>
</dbReference>
<keyword evidence="3" id="KW-0808">Transferase</keyword>
<dbReference type="PANTHER" id="PTHR32268:SF15">
    <property type="entry name" value="HOMOSERINE ACETYLTRANSFERASE FAMILY PROTEIN (AFU_ORTHOLOGUE AFUA_1G15350)"/>
    <property type="match status" value="1"/>
</dbReference>
<evidence type="ECO:0000313" key="4">
    <source>
        <dbReference type="Proteomes" id="UP000193689"/>
    </source>
</evidence>